<reference evidence="8 10" key="1">
    <citation type="submission" date="2016-10" db="EMBL/GenBank/DDBJ databases">
        <authorList>
            <person name="Cai Z."/>
        </authorList>
    </citation>
    <scope>NUCLEOTIDE SEQUENCE [LARGE SCALE GENOMIC DNA]</scope>
    <source>
        <strain evidence="8 10">DSM 25227</strain>
    </source>
</reference>
<gene>
    <name evidence="7" type="ORF">BCF38_106156</name>
    <name evidence="8" type="ORF">SAMN05421539_106156</name>
</gene>
<comment type="cofactor">
    <cofactor evidence="1">
        <name>FAD</name>
        <dbReference type="ChEBI" id="CHEBI:57692"/>
    </cofactor>
</comment>
<comment type="similarity">
    <text evidence="2">Belongs to the GMC oxidoreductase family.</text>
</comment>
<evidence type="ECO:0000259" key="6">
    <source>
        <dbReference type="Pfam" id="PF05199"/>
    </source>
</evidence>
<dbReference type="SUPFAM" id="SSF51905">
    <property type="entry name" value="FAD/NAD(P)-binding domain"/>
    <property type="match status" value="1"/>
</dbReference>
<keyword evidence="4" id="KW-0274">FAD</keyword>
<accession>A0A2Y9ATF2</accession>
<name>A0A2Y9ATF2_9RHOB</name>
<keyword evidence="9" id="KW-1185">Reference proteome</keyword>
<dbReference type="InterPro" id="IPR007867">
    <property type="entry name" value="GMC_OxRtase_C"/>
</dbReference>
<dbReference type="GO" id="GO:0016614">
    <property type="term" value="F:oxidoreductase activity, acting on CH-OH group of donors"/>
    <property type="evidence" value="ECO:0007669"/>
    <property type="project" value="InterPro"/>
</dbReference>
<dbReference type="PANTHER" id="PTHR42784">
    <property type="entry name" value="PYRANOSE 2-OXIDASE"/>
    <property type="match status" value="1"/>
</dbReference>
<dbReference type="InterPro" id="IPR051473">
    <property type="entry name" value="P2Ox-like"/>
</dbReference>
<dbReference type="Pfam" id="PF05199">
    <property type="entry name" value="GMC_oxred_C"/>
    <property type="match status" value="1"/>
</dbReference>
<evidence type="ECO:0000313" key="7">
    <source>
        <dbReference type="EMBL" id="PWJ17545.1"/>
    </source>
</evidence>
<protein>
    <submittedName>
        <fullName evidence="7 8">Choline dehydrogenase</fullName>
    </submittedName>
</protein>
<dbReference type="EMBL" id="UETC01000006">
    <property type="protein sequence ID" value="SSA47691.1"/>
    <property type="molecule type" value="Genomic_DNA"/>
</dbReference>
<keyword evidence="3" id="KW-0285">Flavoprotein</keyword>
<evidence type="ECO:0000256" key="4">
    <source>
        <dbReference type="ARBA" id="ARBA00022827"/>
    </source>
</evidence>
<dbReference type="OrthoDB" id="9798604at2"/>
<evidence type="ECO:0000313" key="8">
    <source>
        <dbReference type="EMBL" id="SSA47691.1"/>
    </source>
</evidence>
<evidence type="ECO:0000313" key="10">
    <source>
        <dbReference type="Proteomes" id="UP000251571"/>
    </source>
</evidence>
<dbReference type="InterPro" id="IPR036188">
    <property type="entry name" value="FAD/NAD-bd_sf"/>
</dbReference>
<dbReference type="PANTHER" id="PTHR42784:SF1">
    <property type="entry name" value="PYRANOSE 2-OXIDASE"/>
    <property type="match status" value="1"/>
</dbReference>
<evidence type="ECO:0000256" key="2">
    <source>
        <dbReference type="ARBA" id="ARBA00010790"/>
    </source>
</evidence>
<organism evidence="8 10">
    <name type="scientific">Jannaschia seohaensis</name>
    <dbReference type="NCBI Taxonomy" id="475081"/>
    <lineage>
        <taxon>Bacteria</taxon>
        <taxon>Pseudomonadati</taxon>
        <taxon>Pseudomonadota</taxon>
        <taxon>Alphaproteobacteria</taxon>
        <taxon>Rhodobacterales</taxon>
        <taxon>Roseobacteraceae</taxon>
        <taxon>Jannaschia</taxon>
    </lineage>
</organism>
<sequence length="469" mass="51980">MIIDLNSGDGPAEGAYDTCIIGAGAAGITLARKLAQAGRRVALCEGGLDYYTDASQDVYRGEILGDPYFPLDSCRLRFLGGSTNHWGGMCRVFDPVDFERGDLGPEFEWPIRADAIAPFLAEACALVDVDPAFGDGPVDGSARVKHIDFKFSPPTLFEQKYRAELERSDQIDLYLAANFLDLESDGQTASSARFANYDGAQVTIPADRFVLAMGGIENSRMLLWLDARHGGRFFDAGLPIGRYWMEHPRTRVGEAIVSTSVEELEYFGLRSSVLRANGIMNCRLELDRQGRDRTRRLLNEILCIAPGLGRRLVALADRNLVCGVRMRTSSEQAPFADNRIALSEARDKFGIPFSELHWRTRQIDRDTILSSCLLFNEWLVDNDLGRIRLEDWLADGGDWPEHEDYGGNHHMGGTRMGRRDLSVVDENCRIHGSDNIYVAGSSVFATSGHANPTLPLLQFTLRLAAHLTA</sequence>
<evidence type="ECO:0000313" key="9">
    <source>
        <dbReference type="Proteomes" id="UP000245839"/>
    </source>
</evidence>
<dbReference type="Gene3D" id="3.50.50.60">
    <property type="entry name" value="FAD/NAD(P)-binding domain"/>
    <property type="match status" value="2"/>
</dbReference>
<feature type="domain" description="Glucose-methanol-choline oxidoreductase C-terminal" evidence="6">
    <location>
        <begin position="334"/>
        <end position="457"/>
    </location>
</feature>
<proteinExistence type="inferred from homology"/>
<dbReference type="Proteomes" id="UP000251571">
    <property type="component" value="Unassembled WGS sequence"/>
</dbReference>
<evidence type="ECO:0000256" key="1">
    <source>
        <dbReference type="ARBA" id="ARBA00001974"/>
    </source>
</evidence>
<reference evidence="7 9" key="2">
    <citation type="submission" date="2018-03" db="EMBL/GenBank/DDBJ databases">
        <title>Genomic Encyclopedia of Archaeal and Bacterial Type Strains, Phase II (KMG-II): from individual species to whole genera.</title>
        <authorList>
            <person name="Goeker M."/>
        </authorList>
    </citation>
    <scope>NUCLEOTIDE SEQUENCE [LARGE SCALE GENOMIC DNA]</scope>
    <source>
        <strain evidence="7 9">DSM 25227</strain>
    </source>
</reference>
<dbReference type="Proteomes" id="UP000245839">
    <property type="component" value="Unassembled WGS sequence"/>
</dbReference>
<keyword evidence="5" id="KW-0560">Oxidoreductase</keyword>
<evidence type="ECO:0000256" key="3">
    <source>
        <dbReference type="ARBA" id="ARBA00022630"/>
    </source>
</evidence>
<evidence type="ECO:0000256" key="5">
    <source>
        <dbReference type="ARBA" id="ARBA00023002"/>
    </source>
</evidence>
<dbReference type="RefSeq" id="WP_109564963.1">
    <property type="nucleotide sequence ID" value="NZ_QGDJ01000006.1"/>
</dbReference>
<dbReference type="EMBL" id="QGDJ01000006">
    <property type="protein sequence ID" value="PWJ17545.1"/>
    <property type="molecule type" value="Genomic_DNA"/>
</dbReference>
<dbReference type="AlphaFoldDB" id="A0A2Y9ATF2"/>